<evidence type="ECO:0000313" key="3">
    <source>
        <dbReference type="EMBL" id="KAL0922816.1"/>
    </source>
</evidence>
<proteinExistence type="predicted"/>
<dbReference type="PANTHER" id="PTHR47718:SF17">
    <property type="entry name" value="PROTEIN FAR1-RELATED SEQUENCE 5-LIKE"/>
    <property type="match status" value="1"/>
</dbReference>
<dbReference type="Pfam" id="PF03101">
    <property type="entry name" value="FAR1"/>
    <property type="match status" value="1"/>
</dbReference>
<comment type="caution">
    <text evidence="3">The sequence shown here is derived from an EMBL/GenBank/DDBJ whole genome shotgun (WGS) entry which is preliminary data.</text>
</comment>
<dbReference type="InterPro" id="IPR004330">
    <property type="entry name" value="FAR1_DNA_bnd_dom"/>
</dbReference>
<evidence type="ECO:0000256" key="1">
    <source>
        <dbReference type="SAM" id="MobiDB-lite"/>
    </source>
</evidence>
<feature type="region of interest" description="Disordered" evidence="1">
    <location>
        <begin position="1"/>
        <end position="34"/>
    </location>
</feature>
<dbReference type="EMBL" id="JANQDX010000006">
    <property type="protein sequence ID" value="KAL0922816.1"/>
    <property type="molecule type" value="Genomic_DNA"/>
</dbReference>
<feature type="domain" description="FAR1" evidence="2">
    <location>
        <begin position="48"/>
        <end position="128"/>
    </location>
</feature>
<evidence type="ECO:0000259" key="2">
    <source>
        <dbReference type="Pfam" id="PF03101"/>
    </source>
</evidence>
<reference evidence="3 4" key="1">
    <citation type="journal article" date="2024" name="Plant Biotechnol. J.">
        <title>Dendrobium thyrsiflorum genome and its molecular insights into genes involved in important horticultural traits.</title>
        <authorList>
            <person name="Chen B."/>
            <person name="Wang J.Y."/>
            <person name="Zheng P.J."/>
            <person name="Li K.L."/>
            <person name="Liang Y.M."/>
            <person name="Chen X.F."/>
            <person name="Zhang C."/>
            <person name="Zhao X."/>
            <person name="He X."/>
            <person name="Zhang G.Q."/>
            <person name="Liu Z.J."/>
            <person name="Xu Q."/>
        </authorList>
    </citation>
    <scope>NUCLEOTIDE SEQUENCE [LARGE SCALE GENOMIC DNA]</scope>
    <source>
        <strain evidence="3">GZMU011</strain>
    </source>
</reference>
<sequence>MAEEKVSTSTPLSQVEDCEDPAKSPPNSPNSSTRKVVYKCEKEAYDAYCRYAHNTGFSMHKDHHSYWPNSRNIKSKVDFKKRFDLNSQTKYQKLETRTGCPSFVRFVVDEAGNWNVKKFIESHNHELARLEGRHLLRLCRNINDEKVSVLNSMIEAEIRIVDVFSYLAEEVGGVLCFDTKLGLEKVYDWLCGFIPSCCNILYNMVVYPVC</sequence>
<organism evidence="3 4">
    <name type="scientific">Dendrobium thyrsiflorum</name>
    <name type="common">Pinecone-like raceme dendrobium</name>
    <name type="synonym">Orchid</name>
    <dbReference type="NCBI Taxonomy" id="117978"/>
    <lineage>
        <taxon>Eukaryota</taxon>
        <taxon>Viridiplantae</taxon>
        <taxon>Streptophyta</taxon>
        <taxon>Embryophyta</taxon>
        <taxon>Tracheophyta</taxon>
        <taxon>Spermatophyta</taxon>
        <taxon>Magnoliopsida</taxon>
        <taxon>Liliopsida</taxon>
        <taxon>Asparagales</taxon>
        <taxon>Orchidaceae</taxon>
        <taxon>Epidendroideae</taxon>
        <taxon>Malaxideae</taxon>
        <taxon>Dendrobiinae</taxon>
        <taxon>Dendrobium</taxon>
    </lineage>
</organism>
<dbReference type="PANTHER" id="PTHR47718">
    <property type="entry name" value="OS01G0519700 PROTEIN"/>
    <property type="match status" value="1"/>
</dbReference>
<accession>A0ABD0VDR5</accession>
<protein>
    <recommendedName>
        <fullName evidence="2">FAR1 domain-containing protein</fullName>
    </recommendedName>
</protein>
<keyword evidence="4" id="KW-1185">Reference proteome</keyword>
<gene>
    <name evidence="3" type="ORF">M5K25_006839</name>
</gene>
<name>A0ABD0VDR5_DENTH</name>
<evidence type="ECO:0000313" key="4">
    <source>
        <dbReference type="Proteomes" id="UP001552299"/>
    </source>
</evidence>
<dbReference type="AlphaFoldDB" id="A0ABD0VDR5"/>
<dbReference type="Proteomes" id="UP001552299">
    <property type="component" value="Unassembled WGS sequence"/>
</dbReference>